<reference evidence="2" key="1">
    <citation type="submission" date="2016-10" db="EMBL/GenBank/DDBJ databases">
        <authorList>
            <person name="Varghese N."/>
            <person name="Submissions S."/>
        </authorList>
    </citation>
    <scope>NUCLEOTIDE SEQUENCE [LARGE SCALE GENOMIC DNA]</scope>
    <source>
        <strain evidence="2">DSM 44544</strain>
    </source>
</reference>
<protein>
    <submittedName>
        <fullName evidence="1">Uncharacterized protein</fullName>
    </submittedName>
</protein>
<organism evidence="1 2">
    <name type="scientific">Amycolatopsis tolypomycina</name>
    <dbReference type="NCBI Taxonomy" id="208445"/>
    <lineage>
        <taxon>Bacteria</taxon>
        <taxon>Bacillati</taxon>
        <taxon>Actinomycetota</taxon>
        <taxon>Actinomycetes</taxon>
        <taxon>Pseudonocardiales</taxon>
        <taxon>Pseudonocardiaceae</taxon>
        <taxon>Amycolatopsis</taxon>
    </lineage>
</organism>
<name>A0A1H4UVC3_9PSEU</name>
<evidence type="ECO:0000313" key="2">
    <source>
        <dbReference type="Proteomes" id="UP000199622"/>
    </source>
</evidence>
<dbReference type="Proteomes" id="UP000199622">
    <property type="component" value="Unassembled WGS sequence"/>
</dbReference>
<dbReference type="AlphaFoldDB" id="A0A1H4UVC3"/>
<keyword evidence="2" id="KW-1185">Reference proteome</keyword>
<evidence type="ECO:0000313" key="1">
    <source>
        <dbReference type="EMBL" id="SEC72822.1"/>
    </source>
</evidence>
<accession>A0A1H4UVC3</accession>
<sequence length="72" mass="7863">MGSAEPTVEVTLKGAPDGMPETVLVRRAELAADRLKIPYLAGYEHFVPLEDLSGVPEDGAVFVWCDRTKFAE</sequence>
<gene>
    <name evidence="1" type="ORF">SAMN04489727_4853</name>
</gene>
<proteinExistence type="predicted"/>
<dbReference type="InterPro" id="IPR046030">
    <property type="entry name" value="DUF5988"/>
</dbReference>
<dbReference type="Pfam" id="PF19450">
    <property type="entry name" value="DUF5988"/>
    <property type="match status" value="1"/>
</dbReference>
<dbReference type="EMBL" id="FNSO01000004">
    <property type="protein sequence ID" value="SEC72822.1"/>
    <property type="molecule type" value="Genomic_DNA"/>
</dbReference>
<dbReference type="STRING" id="208445.SAMN04489727_4853"/>
<dbReference type="RefSeq" id="WP_279627694.1">
    <property type="nucleotide sequence ID" value="NZ_FNSO01000004.1"/>
</dbReference>